<gene>
    <name evidence="2" type="ORF">PAXINDRAFT_92078</name>
</gene>
<organism evidence="2 3">
    <name type="scientific">Paxillus involutus ATCC 200175</name>
    <dbReference type="NCBI Taxonomy" id="664439"/>
    <lineage>
        <taxon>Eukaryota</taxon>
        <taxon>Fungi</taxon>
        <taxon>Dikarya</taxon>
        <taxon>Basidiomycota</taxon>
        <taxon>Agaricomycotina</taxon>
        <taxon>Agaricomycetes</taxon>
        <taxon>Agaricomycetidae</taxon>
        <taxon>Boletales</taxon>
        <taxon>Paxilineae</taxon>
        <taxon>Paxillaceae</taxon>
        <taxon>Paxillus</taxon>
    </lineage>
</organism>
<evidence type="ECO:0000313" key="3">
    <source>
        <dbReference type="Proteomes" id="UP000053647"/>
    </source>
</evidence>
<evidence type="ECO:0000256" key="1">
    <source>
        <dbReference type="SAM" id="MobiDB-lite"/>
    </source>
</evidence>
<dbReference type="EMBL" id="KN820349">
    <property type="protein sequence ID" value="KIJ06394.1"/>
    <property type="molecule type" value="Genomic_DNA"/>
</dbReference>
<name>A0A0C9SML7_PAXIN</name>
<feature type="compositionally biased region" description="Polar residues" evidence="1">
    <location>
        <begin position="1"/>
        <end position="14"/>
    </location>
</feature>
<dbReference type="OrthoDB" id="2685015at2759"/>
<proteinExistence type="predicted"/>
<sequence>MSNPLPTPQSSSNKGKGKALPVSSESGPPASTPAPKIPQIHWEGNPLFSARTTRLIEWCKENESARIRLFSDSTQDAKDAGRKKEVSGVSKKDYFQQLARQIFANDTNHELKTYSQSHPHLFTSRINRRTQDLCKKYNEVNSKLGQTGAGMSYEDLVADPSKSNIIQKLVESFPWWPELHGWWRKNPAYNTAYCVADSGQNLAAEALLMFKRRDG</sequence>
<feature type="non-terminal residue" evidence="2">
    <location>
        <position position="215"/>
    </location>
</feature>
<feature type="region of interest" description="Disordered" evidence="1">
    <location>
        <begin position="1"/>
        <end position="41"/>
    </location>
</feature>
<dbReference type="HOGENOM" id="CLU_041175_4_0_1"/>
<reference evidence="3" key="2">
    <citation type="submission" date="2015-01" db="EMBL/GenBank/DDBJ databases">
        <title>Evolutionary Origins and Diversification of the Mycorrhizal Mutualists.</title>
        <authorList>
            <consortium name="DOE Joint Genome Institute"/>
            <consortium name="Mycorrhizal Genomics Consortium"/>
            <person name="Kohler A."/>
            <person name="Kuo A."/>
            <person name="Nagy L.G."/>
            <person name="Floudas D."/>
            <person name="Copeland A."/>
            <person name="Barry K.W."/>
            <person name="Cichocki N."/>
            <person name="Veneault-Fourrey C."/>
            <person name="LaButti K."/>
            <person name="Lindquist E.A."/>
            <person name="Lipzen A."/>
            <person name="Lundell T."/>
            <person name="Morin E."/>
            <person name="Murat C."/>
            <person name="Riley R."/>
            <person name="Ohm R."/>
            <person name="Sun H."/>
            <person name="Tunlid A."/>
            <person name="Henrissat B."/>
            <person name="Grigoriev I.V."/>
            <person name="Hibbett D.S."/>
            <person name="Martin F."/>
        </authorList>
    </citation>
    <scope>NUCLEOTIDE SEQUENCE [LARGE SCALE GENOMIC DNA]</scope>
    <source>
        <strain evidence="3">ATCC 200175</strain>
    </source>
</reference>
<keyword evidence="3" id="KW-1185">Reference proteome</keyword>
<evidence type="ECO:0000313" key="2">
    <source>
        <dbReference type="EMBL" id="KIJ06394.1"/>
    </source>
</evidence>
<accession>A0A0C9SML7</accession>
<reference evidence="2 3" key="1">
    <citation type="submission" date="2014-06" db="EMBL/GenBank/DDBJ databases">
        <authorList>
            <consortium name="DOE Joint Genome Institute"/>
            <person name="Kuo A."/>
            <person name="Kohler A."/>
            <person name="Nagy L.G."/>
            <person name="Floudas D."/>
            <person name="Copeland A."/>
            <person name="Barry K.W."/>
            <person name="Cichocki N."/>
            <person name="Veneault-Fourrey C."/>
            <person name="LaButti K."/>
            <person name="Lindquist E.A."/>
            <person name="Lipzen A."/>
            <person name="Lundell T."/>
            <person name="Morin E."/>
            <person name="Murat C."/>
            <person name="Sun H."/>
            <person name="Tunlid A."/>
            <person name="Henrissat B."/>
            <person name="Grigoriev I.V."/>
            <person name="Hibbett D.S."/>
            <person name="Martin F."/>
            <person name="Nordberg H.P."/>
            <person name="Cantor M.N."/>
            <person name="Hua S.X."/>
        </authorList>
    </citation>
    <scope>NUCLEOTIDE SEQUENCE [LARGE SCALE GENOMIC DNA]</scope>
    <source>
        <strain evidence="2 3">ATCC 200175</strain>
    </source>
</reference>
<dbReference type="Proteomes" id="UP000053647">
    <property type="component" value="Unassembled WGS sequence"/>
</dbReference>
<protein>
    <submittedName>
        <fullName evidence="2">Uncharacterized protein</fullName>
    </submittedName>
</protein>
<dbReference type="AlphaFoldDB" id="A0A0C9SML7"/>